<gene>
    <name evidence="3" type="ORF">RNJ44_01775</name>
</gene>
<evidence type="ECO:0000256" key="2">
    <source>
        <dbReference type="SAM" id="MobiDB-lite"/>
    </source>
</evidence>
<feature type="compositionally biased region" description="Basic and acidic residues" evidence="2">
    <location>
        <begin position="302"/>
        <end position="337"/>
    </location>
</feature>
<proteinExistence type="predicted"/>
<keyword evidence="1" id="KW-0175">Coiled coil</keyword>
<reference evidence="3 4" key="1">
    <citation type="submission" date="2024-05" db="EMBL/GenBank/DDBJ databases">
        <title>Long read based assembly of the Candida bracarensis genome reveals expanded adhesin content.</title>
        <authorList>
            <person name="Marcet-Houben M."/>
            <person name="Ksiezopolska E."/>
            <person name="Gabaldon T."/>
        </authorList>
    </citation>
    <scope>NUCLEOTIDE SEQUENCE [LARGE SCALE GENOMIC DNA]</scope>
    <source>
        <strain evidence="3 4">CBM6</strain>
    </source>
</reference>
<dbReference type="EMBL" id="JBEVYD010000011">
    <property type="protein sequence ID" value="KAL3229639.1"/>
    <property type="molecule type" value="Genomic_DNA"/>
</dbReference>
<evidence type="ECO:0000256" key="1">
    <source>
        <dbReference type="SAM" id="Coils"/>
    </source>
</evidence>
<dbReference type="Gene3D" id="1.20.5.370">
    <property type="match status" value="1"/>
</dbReference>
<feature type="coiled-coil region" evidence="1">
    <location>
        <begin position="156"/>
        <end position="183"/>
    </location>
</feature>
<sequence length="391" mass="44545">MYYSSCFDVEGKDDVIVLCRCELVQDIDSYVVRDLSFSDGERIFERKVVNKNGIKLHVEESQRDLIWDGFIRALSAKSLPDLDRDDAVEEKEPLYSKIICVPTSDHEGRLVMISQVGVITRRLAELEVQVTEEAELDLFLLAKQLYDNLCDSNVKSKVLDAGNKNLELDVDNLREEIETIKHLTLERDRKVNSIMVGLLNEKKKKIRQLKHLIQISGIEVPEEDHSDSEFINKYVTDEVSELNSPGKRRVAAWKDTRPIKRLKPVRRKLDIKEEHDDAPVLKHSDDFDDFKFLGISKSPEKKLTVDKEESDSDHESLHRDPSHHEDSLSSIDIKKEFSDDDRIDIKVPEGSIPKANSSSEDTDTDIENSQKMASSNSGNNYGSSEDTDTGA</sequence>
<evidence type="ECO:0000313" key="4">
    <source>
        <dbReference type="Proteomes" id="UP001623330"/>
    </source>
</evidence>
<dbReference type="Proteomes" id="UP001623330">
    <property type="component" value="Unassembled WGS sequence"/>
</dbReference>
<protein>
    <submittedName>
        <fullName evidence="3">Ligase-interacting factor 1</fullName>
    </submittedName>
</protein>
<dbReference type="InterPro" id="IPR014751">
    <property type="entry name" value="XRCC4-like_C"/>
</dbReference>
<accession>A0ABR4NNS0</accession>
<dbReference type="GO" id="GO:0016874">
    <property type="term" value="F:ligase activity"/>
    <property type="evidence" value="ECO:0007669"/>
    <property type="project" value="UniProtKB-KW"/>
</dbReference>
<feature type="compositionally biased region" description="Low complexity" evidence="2">
    <location>
        <begin position="374"/>
        <end position="384"/>
    </location>
</feature>
<comment type="caution">
    <text evidence="3">The sequence shown here is derived from an EMBL/GenBank/DDBJ whole genome shotgun (WGS) entry which is preliminary data.</text>
</comment>
<dbReference type="SUPFAM" id="SSF58022">
    <property type="entry name" value="XRCC4, C-terminal oligomerization domain"/>
    <property type="match status" value="1"/>
</dbReference>
<keyword evidence="3" id="KW-0436">Ligase</keyword>
<organism evidence="3 4">
    <name type="scientific">Nakaseomyces bracarensis</name>
    <dbReference type="NCBI Taxonomy" id="273131"/>
    <lineage>
        <taxon>Eukaryota</taxon>
        <taxon>Fungi</taxon>
        <taxon>Dikarya</taxon>
        <taxon>Ascomycota</taxon>
        <taxon>Saccharomycotina</taxon>
        <taxon>Saccharomycetes</taxon>
        <taxon>Saccharomycetales</taxon>
        <taxon>Saccharomycetaceae</taxon>
        <taxon>Nakaseomyces</taxon>
    </lineage>
</organism>
<name>A0ABR4NNS0_9SACH</name>
<feature type="region of interest" description="Disordered" evidence="2">
    <location>
        <begin position="302"/>
        <end position="391"/>
    </location>
</feature>
<evidence type="ECO:0000313" key="3">
    <source>
        <dbReference type="EMBL" id="KAL3229639.1"/>
    </source>
</evidence>
<keyword evidence="4" id="KW-1185">Reference proteome</keyword>